<keyword evidence="2" id="KW-1185">Reference proteome</keyword>
<name>A0A5M6DKN2_9BACT</name>
<reference evidence="1 2" key="1">
    <citation type="submission" date="2019-09" db="EMBL/GenBank/DDBJ databases">
        <title>Genome sequence and assembly of Adhaeribacter sp.</title>
        <authorList>
            <person name="Chhetri G."/>
        </authorList>
    </citation>
    <scope>NUCLEOTIDE SEQUENCE [LARGE SCALE GENOMIC DNA]</scope>
    <source>
        <strain evidence="1 2">DK36</strain>
    </source>
</reference>
<evidence type="ECO:0000313" key="1">
    <source>
        <dbReference type="EMBL" id="KAA5548097.1"/>
    </source>
</evidence>
<accession>A0A5M6DKN2</accession>
<gene>
    <name evidence="1" type="ORF">F0145_05055</name>
</gene>
<organism evidence="1 2">
    <name type="scientific">Adhaeribacter rhizoryzae</name>
    <dbReference type="NCBI Taxonomy" id="2607907"/>
    <lineage>
        <taxon>Bacteria</taxon>
        <taxon>Pseudomonadati</taxon>
        <taxon>Bacteroidota</taxon>
        <taxon>Cytophagia</taxon>
        <taxon>Cytophagales</taxon>
        <taxon>Hymenobacteraceae</taxon>
        <taxon>Adhaeribacter</taxon>
    </lineage>
</organism>
<comment type="caution">
    <text evidence="1">The sequence shown here is derived from an EMBL/GenBank/DDBJ whole genome shotgun (WGS) entry which is preliminary data.</text>
</comment>
<dbReference type="RefSeq" id="WP_150087233.1">
    <property type="nucleotide sequence ID" value="NZ_VWSF01000003.1"/>
</dbReference>
<sequence>MEKYLIYFENGEPGAITAIFAKDVEQAKYKYCLEHVLHDSLFLSYIYSDLGHELFKKDDKGEIYGRNAEGKWSLREDVTPEQAKIIFDNNVKQLFKNNPEYAELLLNWWYTDADKDPVYPETNHDITLQEEQVLWDKFISEMHEKWQFPEEMLLILLVASWPENRMIIPIAQ</sequence>
<dbReference type="EMBL" id="VWSF01000003">
    <property type="protein sequence ID" value="KAA5548097.1"/>
    <property type="molecule type" value="Genomic_DNA"/>
</dbReference>
<dbReference type="AlphaFoldDB" id="A0A5M6DKN2"/>
<protein>
    <submittedName>
        <fullName evidence="1">Uncharacterized protein</fullName>
    </submittedName>
</protein>
<evidence type="ECO:0000313" key="2">
    <source>
        <dbReference type="Proteomes" id="UP000323426"/>
    </source>
</evidence>
<proteinExistence type="predicted"/>
<dbReference type="Proteomes" id="UP000323426">
    <property type="component" value="Unassembled WGS sequence"/>
</dbReference>